<dbReference type="EMBL" id="VUJX02000009">
    <property type="protein sequence ID" value="KAL0932481.1"/>
    <property type="molecule type" value="Genomic_DNA"/>
</dbReference>
<protein>
    <submittedName>
        <fullName evidence="1">N amino acid transport system protein 9</fullName>
    </submittedName>
</protein>
<accession>A0ACC3YL87</accession>
<organism evidence="1 2">
    <name type="scientific">Colletotrichum truncatum</name>
    <name type="common">Anthracnose fungus</name>
    <name type="synonym">Colletotrichum capsici</name>
    <dbReference type="NCBI Taxonomy" id="5467"/>
    <lineage>
        <taxon>Eukaryota</taxon>
        <taxon>Fungi</taxon>
        <taxon>Dikarya</taxon>
        <taxon>Ascomycota</taxon>
        <taxon>Pezizomycotina</taxon>
        <taxon>Sordariomycetes</taxon>
        <taxon>Hypocreomycetidae</taxon>
        <taxon>Glomerellales</taxon>
        <taxon>Glomerellaceae</taxon>
        <taxon>Colletotrichum</taxon>
        <taxon>Colletotrichum truncatum species complex</taxon>
    </lineage>
</organism>
<gene>
    <name evidence="1" type="ORF">CTRU02_213434</name>
</gene>
<evidence type="ECO:0000313" key="2">
    <source>
        <dbReference type="Proteomes" id="UP000805649"/>
    </source>
</evidence>
<reference evidence="1 2" key="1">
    <citation type="journal article" date="2020" name="Phytopathology">
        <title>Genome Sequence Resources of Colletotrichum truncatum, C. plurivorum, C. musicola, and C. sojae: Four Species Pathogenic to Soybean (Glycine max).</title>
        <authorList>
            <person name="Rogerio F."/>
            <person name="Boufleur T.R."/>
            <person name="Ciampi-Guillardi M."/>
            <person name="Sukno S.A."/>
            <person name="Thon M.R."/>
            <person name="Massola Junior N.S."/>
            <person name="Baroncelli R."/>
        </authorList>
    </citation>
    <scope>NUCLEOTIDE SEQUENCE [LARGE SCALE GENOMIC DNA]</scope>
    <source>
        <strain evidence="1 2">CMES1059</strain>
    </source>
</reference>
<sequence>MSKTTPEKTDAISPAPARSSGSIDAGKLENTEDANEVFKRGDGAVDFRTVGWIHASVIFLKVIFATGVLTIPSAMYVLGALPGAINVLGWQFLNTYCAIVQGNFRNAHAGCHSIADMANVVGGLWLKEVVGVLFLVTYAIVGASGIFGTSVAFNALSNHSLCTNSYMLVATACVFILASARKFEKIAWLTWAGFLSVYIAVFIVVVGVTQVDRPAAAPKTGDFDLGYHVIGNPNFVTGITSVATIFCSGAGTSAFLPVISEMKKPRDYNKAVYLCMGIVTASYLTFSLVVYRYCGQWVASPSLGSAGDLIKKIAYGIGLIGLMVSACLYIHVAAKYLFVRLLRNSVHLQKNSIVHWAVWLSCTFTMSVVSYLLASGIPIFNYLLALAGSLTFAPLALGLPGYLWVYDHQHYRQGAWWKVLVYWLNWLMILLAVFLTIGGTYGVVQNIIDAYAQGLIGGAFSCADNSGSS</sequence>
<comment type="caution">
    <text evidence="1">The sequence shown here is derived from an EMBL/GenBank/DDBJ whole genome shotgun (WGS) entry which is preliminary data.</text>
</comment>
<keyword evidence="2" id="KW-1185">Reference proteome</keyword>
<proteinExistence type="predicted"/>
<dbReference type="Proteomes" id="UP000805649">
    <property type="component" value="Unassembled WGS sequence"/>
</dbReference>
<evidence type="ECO:0000313" key="1">
    <source>
        <dbReference type="EMBL" id="KAL0932481.1"/>
    </source>
</evidence>
<name>A0ACC3YL87_COLTU</name>